<comment type="caution">
    <text evidence="2">The sequence shown here is derived from an EMBL/GenBank/DDBJ whole genome shotgun (WGS) entry which is preliminary data.</text>
</comment>
<evidence type="ECO:0008006" key="4">
    <source>
        <dbReference type="Google" id="ProtNLM"/>
    </source>
</evidence>
<protein>
    <recommendedName>
        <fullName evidence="4">Terminase</fullName>
    </recommendedName>
</protein>
<reference evidence="2 3" key="1">
    <citation type="journal article" date="2015" name="G3 (Bethesda)">
        <title>Insights into Ongoing Evolution of the Hexachlorocyclohexane Catabolic Pathway from Comparative Genomics of Ten Sphingomonadaceae Strains.</title>
        <authorList>
            <person name="Pearce S.L."/>
            <person name="Oakeshott J.G."/>
            <person name="Pandey G."/>
        </authorList>
    </citation>
    <scope>NUCLEOTIDE SEQUENCE [LARGE SCALE GENOMIC DNA]</scope>
    <source>
        <strain evidence="2 3">LL01</strain>
    </source>
</reference>
<accession>A0A0J7Y129</accession>
<dbReference type="AlphaFoldDB" id="A0A0J7Y129"/>
<sequence length="181" mass="19895">MGAETGARGGMVARRQRVGGTARAQKGKARKDGWTKVKERRFLETLAETCNASEAAREAGMCRASAYRRRQSDAGFARAWEEALDVGYAEIEALLMREVLFGSEVEELTLDGEGVVKGRKVKRTRNLTVALRLLTLHRDRVDRRRAEAGQGAAGRPDSPDAIARVEDVLGAIGRRRVAVEM</sequence>
<dbReference type="EMBL" id="JACT01000001">
    <property type="protein sequence ID" value="KMS57611.1"/>
    <property type="molecule type" value="Genomic_DNA"/>
</dbReference>
<organism evidence="2 3">
    <name type="scientific">Sphingobium cupriresistens LL01</name>
    <dbReference type="NCBI Taxonomy" id="1420583"/>
    <lineage>
        <taxon>Bacteria</taxon>
        <taxon>Pseudomonadati</taxon>
        <taxon>Pseudomonadota</taxon>
        <taxon>Alphaproteobacteria</taxon>
        <taxon>Sphingomonadales</taxon>
        <taxon>Sphingomonadaceae</taxon>
        <taxon>Sphingobium</taxon>
    </lineage>
</organism>
<dbReference type="Proteomes" id="UP000052232">
    <property type="component" value="Unassembled WGS sequence"/>
</dbReference>
<name>A0A0J7Y129_9SPHN</name>
<gene>
    <name evidence="2" type="ORF">V473_05190</name>
</gene>
<evidence type="ECO:0000313" key="3">
    <source>
        <dbReference type="Proteomes" id="UP000052232"/>
    </source>
</evidence>
<evidence type="ECO:0000313" key="2">
    <source>
        <dbReference type="EMBL" id="KMS57611.1"/>
    </source>
</evidence>
<evidence type="ECO:0000256" key="1">
    <source>
        <dbReference type="SAM" id="MobiDB-lite"/>
    </source>
</evidence>
<dbReference type="STRING" id="1420583.V473_05190"/>
<feature type="region of interest" description="Disordered" evidence="1">
    <location>
        <begin position="1"/>
        <end position="33"/>
    </location>
</feature>
<proteinExistence type="predicted"/>
<dbReference type="PATRIC" id="fig|1420583.3.peg.1043"/>
<keyword evidence="3" id="KW-1185">Reference proteome</keyword>